<dbReference type="Pfam" id="PF08937">
    <property type="entry name" value="ThsB_TIR"/>
    <property type="match status" value="1"/>
</dbReference>
<evidence type="ECO:0000313" key="2">
    <source>
        <dbReference type="EMBL" id="PIY95833.1"/>
    </source>
</evidence>
<protein>
    <recommendedName>
        <fullName evidence="1">Thoeris protein ThsB TIR-like domain-containing protein</fullName>
    </recommendedName>
</protein>
<accession>A0A2M7RGG9</accession>
<organism evidence="2 3">
    <name type="scientific">Candidatus Jorgensenbacteria bacterium CG_4_10_14_0_8_um_filter_39_13</name>
    <dbReference type="NCBI Taxonomy" id="1974589"/>
    <lineage>
        <taxon>Bacteria</taxon>
        <taxon>Candidatus Joergenseniibacteriota</taxon>
    </lineage>
</organism>
<dbReference type="EMBL" id="PFME01000030">
    <property type="protein sequence ID" value="PIY95833.1"/>
    <property type="molecule type" value="Genomic_DNA"/>
</dbReference>
<dbReference type="AlphaFoldDB" id="A0A2M7RGG9"/>
<reference evidence="3" key="1">
    <citation type="submission" date="2017-09" db="EMBL/GenBank/DDBJ databases">
        <title>Depth-based differentiation of microbial function through sediment-hosted aquifers and enrichment of novel symbionts in the deep terrestrial subsurface.</title>
        <authorList>
            <person name="Probst A.J."/>
            <person name="Ladd B."/>
            <person name="Jarett J.K."/>
            <person name="Geller-Mcgrath D.E."/>
            <person name="Sieber C.M.K."/>
            <person name="Emerson J.B."/>
            <person name="Anantharaman K."/>
            <person name="Thomas B.C."/>
            <person name="Malmstrom R."/>
            <person name="Stieglmeier M."/>
            <person name="Klingl A."/>
            <person name="Woyke T."/>
            <person name="Ryan C.M."/>
            <person name="Banfield J.F."/>
        </authorList>
    </citation>
    <scope>NUCLEOTIDE SEQUENCE [LARGE SCALE GENOMIC DNA]</scope>
</reference>
<dbReference type="InterPro" id="IPR036490">
    <property type="entry name" value="ThsB_TIR-like_sf"/>
</dbReference>
<name>A0A2M7RGG9_9BACT</name>
<proteinExistence type="predicted"/>
<gene>
    <name evidence="2" type="ORF">COY65_02000</name>
</gene>
<dbReference type="Proteomes" id="UP000230238">
    <property type="component" value="Unassembled WGS sequence"/>
</dbReference>
<sequence>MNYYKSAKTKVFISFDFDHNEDLKNLLIGQAKNDDSPFEITDMSVKEELSGDWKEKVRTRIKKVDQVIVICGEHTDTASGVAAEVKITQEEEKPYFLLWGRSDETCVKPKNAKDEDKIYKWTWDNLKNLLDGVR</sequence>
<dbReference type="Gene3D" id="3.40.50.9200">
    <property type="entry name" value="Hypothetical protein MTH538"/>
    <property type="match status" value="1"/>
</dbReference>
<evidence type="ECO:0000259" key="1">
    <source>
        <dbReference type="Pfam" id="PF08937"/>
    </source>
</evidence>
<evidence type="ECO:0000313" key="3">
    <source>
        <dbReference type="Proteomes" id="UP000230238"/>
    </source>
</evidence>
<feature type="domain" description="Thoeris protein ThsB TIR-like" evidence="1">
    <location>
        <begin position="12"/>
        <end position="98"/>
    </location>
</feature>
<comment type="caution">
    <text evidence="2">The sequence shown here is derived from an EMBL/GenBank/DDBJ whole genome shotgun (WGS) entry which is preliminary data.</text>
</comment>
<dbReference type="InterPro" id="IPR015032">
    <property type="entry name" value="ThsB__TIR-like_domain"/>
</dbReference>
<dbReference type="SUPFAM" id="SSF52206">
    <property type="entry name" value="Hypothetical protein MTH538"/>
    <property type="match status" value="1"/>
</dbReference>